<dbReference type="AlphaFoldDB" id="Q2RSH6"/>
<keyword evidence="2" id="KW-0479">Metal-binding</keyword>
<dbReference type="GO" id="GO:0043546">
    <property type="term" value="F:molybdopterin cofactor binding"/>
    <property type="evidence" value="ECO:0007669"/>
    <property type="project" value="InterPro"/>
</dbReference>
<dbReference type="CDD" id="cd02766">
    <property type="entry name" value="MopB_3"/>
    <property type="match status" value="1"/>
</dbReference>
<dbReference type="PANTHER" id="PTHR43742:SF6">
    <property type="entry name" value="OXIDOREDUCTASE YYAE-RELATED"/>
    <property type="match status" value="1"/>
</dbReference>
<dbReference type="SUPFAM" id="SSF50692">
    <property type="entry name" value="ADC-like"/>
    <property type="match status" value="1"/>
</dbReference>
<dbReference type="Gene3D" id="2.40.40.20">
    <property type="match status" value="1"/>
</dbReference>
<dbReference type="InterPro" id="IPR006963">
    <property type="entry name" value="Mopterin_OxRdtase_4Fe-4S_dom"/>
</dbReference>
<protein>
    <submittedName>
        <fullName evidence="6">Molybdopterin oxidoreductase</fullName>
        <ecNumber evidence="6">1.2.1.2</ecNumber>
    </submittedName>
</protein>
<evidence type="ECO:0000256" key="4">
    <source>
        <dbReference type="ARBA" id="ARBA00023014"/>
    </source>
</evidence>
<dbReference type="GO" id="GO:0051536">
    <property type="term" value="F:iron-sulfur cluster binding"/>
    <property type="evidence" value="ECO:0007669"/>
    <property type="project" value="UniProtKB-KW"/>
</dbReference>
<keyword evidence="6" id="KW-0560">Oxidoreductase</keyword>
<evidence type="ECO:0000313" key="6">
    <source>
        <dbReference type="EMBL" id="ABC22919.1"/>
    </source>
</evidence>
<accession>Q2RSH6</accession>
<organism evidence="6 7">
    <name type="scientific">Rhodospirillum rubrum (strain ATCC 11170 / ATH 1.1.1 / DSM 467 / LMG 4362 / NCIMB 8255 / S1)</name>
    <dbReference type="NCBI Taxonomy" id="269796"/>
    <lineage>
        <taxon>Bacteria</taxon>
        <taxon>Pseudomonadati</taxon>
        <taxon>Pseudomonadota</taxon>
        <taxon>Alphaproteobacteria</taxon>
        <taxon>Rhodospirillales</taxon>
        <taxon>Rhodospirillaceae</taxon>
        <taxon>Rhodospirillum</taxon>
    </lineage>
</organism>
<evidence type="ECO:0000313" key="7">
    <source>
        <dbReference type="Proteomes" id="UP000001929"/>
    </source>
</evidence>
<dbReference type="PATRIC" id="fig|269796.9.peg.2210"/>
<evidence type="ECO:0000256" key="3">
    <source>
        <dbReference type="ARBA" id="ARBA00023004"/>
    </source>
</evidence>
<dbReference type="Pfam" id="PF01568">
    <property type="entry name" value="Molydop_binding"/>
    <property type="match status" value="1"/>
</dbReference>
<dbReference type="InterPro" id="IPR006656">
    <property type="entry name" value="Mopterin_OxRdtase"/>
</dbReference>
<dbReference type="Gene3D" id="3.30.2070.10">
    <property type="entry name" value="Formate dehydrogenase/DMSO reductase"/>
    <property type="match status" value="1"/>
</dbReference>
<dbReference type="InterPro" id="IPR050612">
    <property type="entry name" value="Prok_Mopterin_Oxidored"/>
</dbReference>
<dbReference type="RefSeq" id="WP_011389968.1">
    <property type="nucleotide sequence ID" value="NC_007643.1"/>
</dbReference>
<keyword evidence="7" id="KW-1185">Reference proteome</keyword>
<comment type="similarity">
    <text evidence="1">Belongs to the prokaryotic molybdopterin-containing oxidoreductase family.</text>
</comment>
<keyword evidence="4" id="KW-0411">Iron-sulfur</keyword>
<evidence type="ECO:0000256" key="2">
    <source>
        <dbReference type="ARBA" id="ARBA00022723"/>
    </source>
</evidence>
<dbReference type="PROSITE" id="PS51669">
    <property type="entry name" value="4FE4S_MOW_BIS_MGD"/>
    <property type="match status" value="1"/>
</dbReference>
<dbReference type="PhylomeDB" id="Q2RSH6"/>
<dbReference type="InterPro" id="IPR006657">
    <property type="entry name" value="MoPterin_dinucl-bd_dom"/>
</dbReference>
<dbReference type="KEGG" id="rru:Rru_A2119"/>
<keyword evidence="3" id="KW-0408">Iron</keyword>
<name>Q2RSH6_RHORT</name>
<proteinExistence type="inferred from homology"/>
<dbReference type="HOGENOM" id="CLU_000422_13_3_5"/>
<dbReference type="Gene3D" id="3.40.228.10">
    <property type="entry name" value="Dimethylsulfoxide Reductase, domain 2"/>
    <property type="match status" value="1"/>
</dbReference>
<dbReference type="EnsemblBacteria" id="ABC22919">
    <property type="protein sequence ID" value="ABC22919"/>
    <property type="gene ID" value="Rru_A2119"/>
</dbReference>
<dbReference type="SMART" id="SM00926">
    <property type="entry name" value="Molybdop_Fe4S4"/>
    <property type="match status" value="1"/>
</dbReference>
<dbReference type="STRING" id="269796.Rru_A2119"/>
<dbReference type="InterPro" id="IPR037920">
    <property type="entry name" value="YoaE_C"/>
</dbReference>
<feature type="domain" description="4Fe-4S Mo/W bis-MGD-type" evidence="5">
    <location>
        <begin position="3"/>
        <end position="61"/>
    </location>
</feature>
<sequence>MGALPSRSVCPHDCASVCPVELELTEGGKLARLRGSRVNSYTEGVICAKVARYDQRLHHPERLMEPLLRVGPKGSGQFRPISWDEALDRAAEGLRAAAAQWGAEAVWPYYYAGTMGLVQRDGINRLRHVLGYSQTEETICIGFSDPGWKAGIGGKRGVDAREMVQSDLVIFWGCNAVHTQVQLMNWATKARRMRGAPLVVVDPYRNATAEKADIHLMPRPGTDGALACAVMHVMFAEGLADRAYMAAHTDDPRALEAHLESRTPAWAAAITGLEAAEIIDFARLYGRTKRSYLRLGYGFTRQRNGSAAMHAVSCLPAVSGAWAHPGGGALYSGSGLFPLDTTLIEGKDVADPTVRKINQISFGRALTGDAEALAGGPPVKALLIQNTNPMVVCPETDRVRAGMAREDLFTVVHEQFMTETAAMADIVLPATMFLEHDDIYKAGGHTYLQVAKAVMPAPGQCRSNHAVICALAERLGARHPGFSLSAWALIEATLAASKLPPAGEILESGGLDGVPADFNDAHFLNGFPNASGRFRFRAEWEGPMASQMPALPDHLALIEEADARYPFRLVAAPARNFLNSTFSETPGSIGAEGRPQVLIRPDEAAALGILDGALVHLTSRRGEITIHARLFEGLPKGVVVVESLWPNAAFPGGKGINTLTGADPGPPLGGGAFHDNAVAIRPYDHGKLC</sequence>
<dbReference type="Proteomes" id="UP000001929">
    <property type="component" value="Chromosome"/>
</dbReference>
<dbReference type="GO" id="GO:0016491">
    <property type="term" value="F:oxidoreductase activity"/>
    <property type="evidence" value="ECO:0007669"/>
    <property type="project" value="UniProtKB-KW"/>
</dbReference>
<gene>
    <name evidence="6" type="ordered locus">Rru_A2119</name>
</gene>
<dbReference type="Gene3D" id="3.40.50.740">
    <property type="match status" value="1"/>
</dbReference>
<evidence type="ECO:0000256" key="1">
    <source>
        <dbReference type="ARBA" id="ARBA00010312"/>
    </source>
</evidence>
<dbReference type="EC" id="1.2.1.2" evidence="6"/>
<dbReference type="Pfam" id="PF00384">
    <property type="entry name" value="Molybdopterin"/>
    <property type="match status" value="1"/>
</dbReference>
<dbReference type="Gene3D" id="2.20.25.90">
    <property type="entry name" value="ADC-like domains"/>
    <property type="match status" value="1"/>
</dbReference>
<dbReference type="PANTHER" id="PTHR43742">
    <property type="entry name" value="TRIMETHYLAMINE-N-OXIDE REDUCTASE"/>
    <property type="match status" value="1"/>
</dbReference>
<dbReference type="CDD" id="cd02786">
    <property type="entry name" value="MopB_CT_3"/>
    <property type="match status" value="1"/>
</dbReference>
<dbReference type="eggNOG" id="COG0243">
    <property type="taxonomic scope" value="Bacteria"/>
</dbReference>
<reference evidence="6 7" key="1">
    <citation type="journal article" date="2011" name="Stand. Genomic Sci.">
        <title>Complete genome sequence of Rhodospirillum rubrum type strain (S1).</title>
        <authorList>
            <person name="Munk A.C."/>
            <person name="Copeland A."/>
            <person name="Lucas S."/>
            <person name="Lapidus A."/>
            <person name="Del Rio T.G."/>
            <person name="Barry K."/>
            <person name="Detter J.C."/>
            <person name="Hammon N."/>
            <person name="Israni S."/>
            <person name="Pitluck S."/>
            <person name="Brettin T."/>
            <person name="Bruce D."/>
            <person name="Han C."/>
            <person name="Tapia R."/>
            <person name="Gilna P."/>
            <person name="Schmutz J."/>
            <person name="Larimer F."/>
            <person name="Land M."/>
            <person name="Kyrpides N.C."/>
            <person name="Mavromatis K."/>
            <person name="Richardson P."/>
            <person name="Rohde M."/>
            <person name="Goker M."/>
            <person name="Klenk H.P."/>
            <person name="Zhang Y."/>
            <person name="Roberts G.P."/>
            <person name="Reslewic S."/>
            <person name="Schwartz D.C."/>
        </authorList>
    </citation>
    <scope>NUCLEOTIDE SEQUENCE [LARGE SCALE GENOMIC DNA]</scope>
    <source>
        <strain evidence="7">ATCC 11170 / ATH 1.1.1 / DSM 467 / LMG 4362 / NCIMB 8255 / S1</strain>
    </source>
</reference>
<dbReference type="GO" id="GO:0046872">
    <property type="term" value="F:metal ion binding"/>
    <property type="evidence" value="ECO:0007669"/>
    <property type="project" value="UniProtKB-KW"/>
</dbReference>
<dbReference type="EMBL" id="CP000230">
    <property type="protein sequence ID" value="ABC22919.1"/>
    <property type="molecule type" value="Genomic_DNA"/>
</dbReference>
<evidence type="ECO:0000259" key="5">
    <source>
        <dbReference type="PROSITE" id="PS51669"/>
    </source>
</evidence>
<dbReference type="InterPro" id="IPR009010">
    <property type="entry name" value="Asp_de-COase-like_dom_sf"/>
</dbReference>
<dbReference type="SUPFAM" id="SSF53706">
    <property type="entry name" value="Formate dehydrogenase/DMSO reductase, domains 1-3"/>
    <property type="match status" value="1"/>
</dbReference>